<evidence type="ECO:0000313" key="3">
    <source>
        <dbReference type="Proteomes" id="UP000649573"/>
    </source>
</evidence>
<dbReference type="EMBL" id="BMRE01000018">
    <property type="protein sequence ID" value="GGU45846.1"/>
    <property type="molecule type" value="Genomic_DNA"/>
</dbReference>
<gene>
    <name evidence="2" type="ORF">GCM10010178_42920</name>
</gene>
<accession>A0ABQ2UPS9</accession>
<feature type="transmembrane region" description="Helical" evidence="1">
    <location>
        <begin position="12"/>
        <end position="32"/>
    </location>
</feature>
<dbReference type="RefSeq" id="WP_189255481.1">
    <property type="nucleotide sequence ID" value="NZ_BMRE01000018.1"/>
</dbReference>
<evidence type="ECO:0000313" key="2">
    <source>
        <dbReference type="EMBL" id="GGU45846.1"/>
    </source>
</evidence>
<proteinExistence type="predicted"/>
<keyword evidence="3" id="KW-1185">Reference proteome</keyword>
<evidence type="ECO:0000256" key="1">
    <source>
        <dbReference type="SAM" id="Phobius"/>
    </source>
</evidence>
<comment type="caution">
    <text evidence="2">The sequence shown here is derived from an EMBL/GenBank/DDBJ whole genome shotgun (WGS) entry which is preliminary data.</text>
</comment>
<keyword evidence="1" id="KW-0812">Transmembrane</keyword>
<organism evidence="2 3">
    <name type="scientific">Lentzea flava</name>
    <dbReference type="NCBI Taxonomy" id="103732"/>
    <lineage>
        <taxon>Bacteria</taxon>
        <taxon>Bacillati</taxon>
        <taxon>Actinomycetota</taxon>
        <taxon>Actinomycetes</taxon>
        <taxon>Pseudonocardiales</taxon>
        <taxon>Pseudonocardiaceae</taxon>
        <taxon>Lentzea</taxon>
    </lineage>
</organism>
<reference evidence="3" key="1">
    <citation type="journal article" date="2019" name="Int. J. Syst. Evol. Microbiol.">
        <title>The Global Catalogue of Microorganisms (GCM) 10K type strain sequencing project: providing services to taxonomists for standard genome sequencing and annotation.</title>
        <authorList>
            <consortium name="The Broad Institute Genomics Platform"/>
            <consortium name="The Broad Institute Genome Sequencing Center for Infectious Disease"/>
            <person name="Wu L."/>
            <person name="Ma J."/>
        </authorList>
    </citation>
    <scope>NUCLEOTIDE SEQUENCE [LARGE SCALE GENOMIC DNA]</scope>
    <source>
        <strain evidence="3">JCM 3296</strain>
    </source>
</reference>
<sequence length="64" mass="6803">MTAFVEAVSSWPAVAAVAVVFLSVALIVFVACKSTGKSRVRIFKGLVEIEHEGNPENTNGVARQ</sequence>
<keyword evidence="1" id="KW-1133">Transmembrane helix</keyword>
<protein>
    <submittedName>
        <fullName evidence="2">Uncharacterized protein</fullName>
    </submittedName>
</protein>
<keyword evidence="1" id="KW-0472">Membrane</keyword>
<dbReference type="Proteomes" id="UP000649573">
    <property type="component" value="Unassembled WGS sequence"/>
</dbReference>
<name>A0ABQ2UPS9_9PSEU</name>